<dbReference type="EMBL" id="JAJFAT010000001">
    <property type="protein sequence ID" value="MCC3143987.1"/>
    <property type="molecule type" value="Genomic_DNA"/>
</dbReference>
<evidence type="ECO:0000313" key="2">
    <source>
        <dbReference type="Proteomes" id="UP001199296"/>
    </source>
</evidence>
<dbReference type="AlphaFoldDB" id="A0AAW4WXE1"/>
<proteinExistence type="predicted"/>
<keyword evidence="2" id="KW-1185">Reference proteome</keyword>
<accession>A0AAW4WXE1</accession>
<protein>
    <recommendedName>
        <fullName evidence="3">DUF4352 domain-containing protein</fullName>
    </recommendedName>
</protein>
<comment type="caution">
    <text evidence="1">The sequence shown here is derived from an EMBL/GenBank/DDBJ whole genome shotgun (WGS) entry which is preliminary data.</text>
</comment>
<feature type="non-terminal residue" evidence="1">
    <location>
        <position position="166"/>
    </location>
</feature>
<evidence type="ECO:0008006" key="3">
    <source>
        <dbReference type="Google" id="ProtNLM"/>
    </source>
</evidence>
<gene>
    <name evidence="1" type="ORF">LJ207_01445</name>
</gene>
<reference evidence="1 2" key="1">
    <citation type="submission" date="2021-10" db="EMBL/GenBank/DDBJ databases">
        <authorList>
            <person name="Grouzdev D.S."/>
            <person name="Pantiukh K.S."/>
            <person name="Krutkina M.S."/>
        </authorList>
    </citation>
    <scope>NUCLEOTIDE SEQUENCE [LARGE SCALE GENOMIC DNA]</scope>
    <source>
        <strain evidence="1 2">Z-7514</strain>
    </source>
</reference>
<dbReference type="Proteomes" id="UP001199296">
    <property type="component" value="Unassembled WGS sequence"/>
</dbReference>
<name>A0AAW4WXE1_9FIRM</name>
<evidence type="ECO:0000313" key="1">
    <source>
        <dbReference type="EMBL" id="MCC3143987.1"/>
    </source>
</evidence>
<sequence length="166" mass="18359">MYNKRMSAIFIALFLTLLMVFGVFLTTSVLAVEPEYMDGNDKDLPSEVRALDSYKFDPVPEGTTTRSGITIDVYNTNRGQEFDWDSNRTIAYVFVKGGPGGNLYDYTPGANSGNGLHAPLAPSGDWYGLSHITFYFADEELTGELLITKQFDLNDVEGDVDFPASI</sequence>
<organism evidence="1 2">
    <name type="scientific">Halanaerobium polyolivorans</name>
    <dbReference type="NCBI Taxonomy" id="2886943"/>
    <lineage>
        <taxon>Bacteria</taxon>
        <taxon>Bacillati</taxon>
        <taxon>Bacillota</taxon>
        <taxon>Clostridia</taxon>
        <taxon>Halanaerobiales</taxon>
        <taxon>Halanaerobiaceae</taxon>
        <taxon>Halanaerobium</taxon>
    </lineage>
</organism>